<feature type="compositionally biased region" description="Basic and acidic residues" evidence="1">
    <location>
        <begin position="578"/>
        <end position="615"/>
    </location>
</feature>
<dbReference type="Proteomes" id="UP000095085">
    <property type="component" value="Unassembled WGS sequence"/>
</dbReference>
<gene>
    <name evidence="2" type="ORF">HYPBUDRAFT_152153</name>
</gene>
<evidence type="ECO:0008006" key="4">
    <source>
        <dbReference type="Google" id="ProtNLM"/>
    </source>
</evidence>
<dbReference type="OrthoDB" id="4062651at2759"/>
<organism evidence="2 3">
    <name type="scientific">Hyphopichia burtonii NRRL Y-1933</name>
    <dbReference type="NCBI Taxonomy" id="984485"/>
    <lineage>
        <taxon>Eukaryota</taxon>
        <taxon>Fungi</taxon>
        <taxon>Dikarya</taxon>
        <taxon>Ascomycota</taxon>
        <taxon>Saccharomycotina</taxon>
        <taxon>Pichiomycetes</taxon>
        <taxon>Debaryomycetaceae</taxon>
        <taxon>Hyphopichia</taxon>
    </lineage>
</organism>
<dbReference type="AlphaFoldDB" id="A0A1E4RNK5"/>
<reference evidence="3" key="1">
    <citation type="submission" date="2016-05" db="EMBL/GenBank/DDBJ databases">
        <title>Comparative genomics of biotechnologically important yeasts.</title>
        <authorList>
            <consortium name="DOE Joint Genome Institute"/>
            <person name="Riley R."/>
            <person name="Haridas S."/>
            <person name="Wolfe K.H."/>
            <person name="Lopes M.R."/>
            <person name="Hittinger C.T."/>
            <person name="Goker M."/>
            <person name="Salamov A."/>
            <person name="Wisecaver J."/>
            <person name="Long T.M."/>
            <person name="Aerts A.L."/>
            <person name="Barry K."/>
            <person name="Choi C."/>
            <person name="Clum A."/>
            <person name="Coughlan A.Y."/>
            <person name="Deshpande S."/>
            <person name="Douglass A.P."/>
            <person name="Hanson S.J."/>
            <person name="Klenk H.-P."/>
            <person name="Labutti K."/>
            <person name="Lapidus A."/>
            <person name="Lindquist E."/>
            <person name="Lipzen A."/>
            <person name="Meier-Kolthoff J.P."/>
            <person name="Ohm R.A."/>
            <person name="Otillar R.P."/>
            <person name="Pangilinan J."/>
            <person name="Peng Y."/>
            <person name="Rokas A."/>
            <person name="Rosa C.A."/>
            <person name="Scheuner C."/>
            <person name="Sibirny A.A."/>
            <person name="Slot J.C."/>
            <person name="Stielow J.B."/>
            <person name="Sun H."/>
            <person name="Kurtzman C.P."/>
            <person name="Blackwell M."/>
            <person name="Grigoriev I.V."/>
            <person name="Jeffries T.W."/>
        </authorList>
    </citation>
    <scope>NUCLEOTIDE SEQUENCE [LARGE SCALE GENOMIC DNA]</scope>
    <source>
        <strain evidence="3">NRRL Y-1933</strain>
    </source>
</reference>
<feature type="region of interest" description="Disordered" evidence="1">
    <location>
        <begin position="573"/>
        <end position="615"/>
    </location>
</feature>
<name>A0A1E4RNK5_9ASCO</name>
<feature type="compositionally biased region" description="Polar residues" evidence="1">
    <location>
        <begin position="223"/>
        <end position="240"/>
    </location>
</feature>
<feature type="region of interest" description="Disordered" evidence="1">
    <location>
        <begin position="500"/>
        <end position="557"/>
    </location>
</feature>
<proteinExistence type="predicted"/>
<evidence type="ECO:0000313" key="2">
    <source>
        <dbReference type="EMBL" id="ODV68864.1"/>
    </source>
</evidence>
<feature type="compositionally biased region" description="Polar residues" evidence="1">
    <location>
        <begin position="176"/>
        <end position="186"/>
    </location>
</feature>
<evidence type="ECO:0000256" key="1">
    <source>
        <dbReference type="SAM" id="MobiDB-lite"/>
    </source>
</evidence>
<sequence>MEWRLVPSDTPESPGDRFVTRLIQQYSKERDTINNTAIQLMQDMEKHIAEAIERMNKEKEMTMSYIKKVSDLDEQMKVRMTEVLANKDDIVKAINENEELQRMALEAHKLSSPANIYLGPVVRDLAPIDRNLISMDRILAPMERESNSNSVDTNLNKDLANGDSNLENAFLVPGAHSTNENLNGDSITDKNLENTDPIPAYRDFTLPRLVSRPESRADVPENGNITNDTVTKESTPTNRDLTPANRDLTPENRDLTPANRGLTPAKREITPENTTLNRNSIPDNPSPKDRTPVSNKIKIVTSNIGSTSPKRDSNSKVLNFKPAPAFKGAGRDKYGYTPNFIFWLYYIDNHEEELLTKYGSINDALRELTIREAREYLEQEFLANIPLDWVSFRAKFIDRYLPPNYGQILRRKVLRHRQGAYSINEYNGHFNDTVDEYHMYLSVMGPHNIRGPMEISPKMQIEIYMNGLDNRLRYFMPEEFEEYSLHELQSMAENRAELLISKRGNKRGRNVETPRRKDKRPKPISFRPKELERPSNNDNGRDFISRNSNEKDLMEEDFGERDLFDSIQVGRDTIGEDFSGKDLFERLQVDRDSGKHKSDSRNDSRTKVVERRNRK</sequence>
<feature type="region of interest" description="Disordered" evidence="1">
    <location>
        <begin position="175"/>
        <end position="295"/>
    </location>
</feature>
<dbReference type="GeneID" id="30995412"/>
<accession>A0A1E4RNK5</accession>
<protein>
    <recommendedName>
        <fullName evidence="4">Retrotransposon gag domain-containing protein</fullName>
    </recommendedName>
</protein>
<keyword evidence="3" id="KW-1185">Reference proteome</keyword>
<dbReference type="RefSeq" id="XP_020077931.1">
    <property type="nucleotide sequence ID" value="XM_020220862.1"/>
</dbReference>
<dbReference type="EMBL" id="KV454539">
    <property type="protein sequence ID" value="ODV68864.1"/>
    <property type="molecule type" value="Genomic_DNA"/>
</dbReference>
<feature type="compositionally biased region" description="Basic and acidic residues" evidence="1">
    <location>
        <begin position="527"/>
        <end position="552"/>
    </location>
</feature>
<evidence type="ECO:0000313" key="3">
    <source>
        <dbReference type="Proteomes" id="UP000095085"/>
    </source>
</evidence>
<feature type="compositionally biased region" description="Polar residues" evidence="1">
    <location>
        <begin position="271"/>
        <end position="283"/>
    </location>
</feature>